<organism evidence="2 3">
    <name type="scientific">Nannochloropsis salina CCMP1776</name>
    <dbReference type="NCBI Taxonomy" id="1027361"/>
    <lineage>
        <taxon>Eukaryota</taxon>
        <taxon>Sar</taxon>
        <taxon>Stramenopiles</taxon>
        <taxon>Ochrophyta</taxon>
        <taxon>Eustigmatophyceae</taxon>
        <taxon>Eustigmatales</taxon>
        <taxon>Monodopsidaceae</taxon>
        <taxon>Microchloropsis</taxon>
        <taxon>Microchloropsis salina</taxon>
    </lineage>
</organism>
<evidence type="ECO:0000256" key="1">
    <source>
        <dbReference type="SAM" id="MobiDB-lite"/>
    </source>
</evidence>
<feature type="compositionally biased region" description="Basic and acidic residues" evidence="1">
    <location>
        <begin position="118"/>
        <end position="133"/>
    </location>
</feature>
<reference evidence="2 3" key="1">
    <citation type="submission" date="2019-01" db="EMBL/GenBank/DDBJ databases">
        <title>Nuclear Genome Assembly of the Microalgal Biofuel strain Nannochloropsis salina CCMP1776.</title>
        <authorList>
            <person name="Hovde B."/>
        </authorList>
    </citation>
    <scope>NUCLEOTIDE SEQUENCE [LARGE SCALE GENOMIC DNA]</scope>
    <source>
        <strain evidence="2 3">CCMP1776</strain>
    </source>
</reference>
<dbReference type="AlphaFoldDB" id="A0A4D9D677"/>
<dbReference type="Proteomes" id="UP000355283">
    <property type="component" value="Unassembled WGS sequence"/>
</dbReference>
<dbReference type="EMBL" id="SDOX01000007">
    <property type="protein sequence ID" value="TFJ86960.1"/>
    <property type="molecule type" value="Genomic_DNA"/>
</dbReference>
<protein>
    <submittedName>
        <fullName evidence="2">Uncharacterized protein</fullName>
    </submittedName>
</protein>
<evidence type="ECO:0000313" key="2">
    <source>
        <dbReference type="EMBL" id="TFJ86960.1"/>
    </source>
</evidence>
<feature type="region of interest" description="Disordered" evidence="1">
    <location>
        <begin position="281"/>
        <end position="311"/>
    </location>
</feature>
<proteinExistence type="predicted"/>
<dbReference type="OrthoDB" id="10614141at2759"/>
<sequence length="311" mass="34826">MSSEVKQHLVYATEKALKGGKEANEEYAETTGKPSRVEDRKHPLSASSSHNERHEQRIDEEDAGKKPEERQAAATERGVEQHQDRQEKQQVAMAAPDRFSADSIDAAGFCGRGNGTWEGRKNVRKGGKEEPKEMDISSLTYAYRAQRRSCWAPAEDPAPPSLPPSLPSPTHTSFDPAHPVHDQYTYPDGTCSDPNGIAYREGGYTYPYDTFFPSSFLPSYVSEEEAAYVYMVHSSNLHHVEHPPFHYYPPWTYEAYNSGPSYPPSLPPSFRTHSPHDYSPYLYESGEQLPPHLNEQAPATQGGSHISEVMP</sequence>
<feature type="region of interest" description="Disordered" evidence="1">
    <location>
        <begin position="1"/>
        <end position="133"/>
    </location>
</feature>
<keyword evidence="3" id="KW-1185">Reference proteome</keyword>
<feature type="compositionally biased region" description="Basic and acidic residues" evidence="1">
    <location>
        <begin position="15"/>
        <end position="24"/>
    </location>
</feature>
<evidence type="ECO:0000313" key="3">
    <source>
        <dbReference type="Proteomes" id="UP000355283"/>
    </source>
</evidence>
<comment type="caution">
    <text evidence="2">The sequence shown here is derived from an EMBL/GenBank/DDBJ whole genome shotgun (WGS) entry which is preliminary data.</text>
</comment>
<accession>A0A4D9D677</accession>
<feature type="compositionally biased region" description="Pro residues" evidence="1">
    <location>
        <begin position="156"/>
        <end position="167"/>
    </location>
</feature>
<feature type="region of interest" description="Disordered" evidence="1">
    <location>
        <begin position="152"/>
        <end position="189"/>
    </location>
</feature>
<gene>
    <name evidence="2" type="ORF">NSK_002047</name>
</gene>
<name>A0A4D9D677_9STRA</name>
<feature type="compositionally biased region" description="Basic and acidic residues" evidence="1">
    <location>
        <begin position="50"/>
        <end position="88"/>
    </location>
</feature>